<dbReference type="AlphaFoldDB" id="A0A4R6V2Q3"/>
<name>A0A4R6V2Q3_9ACTN</name>
<accession>A0A4R6V2Q3</accession>
<sequence>MIRVVKDPENYMLEELIELYIAAGLDEENAKIYAKMAKYPPPNVKIE</sequence>
<protein>
    <submittedName>
        <fullName evidence="1">Uncharacterized protein</fullName>
    </submittedName>
</protein>
<keyword evidence="2" id="KW-1185">Reference proteome</keyword>
<proteinExistence type="predicted"/>
<gene>
    <name evidence="1" type="ORF">EV190_102154</name>
</gene>
<reference evidence="1 2" key="1">
    <citation type="submission" date="2019-03" db="EMBL/GenBank/DDBJ databases">
        <title>Genomic Encyclopedia of Type Strains, Phase IV (KMG-IV): sequencing the most valuable type-strain genomes for metagenomic binning, comparative biology and taxonomic classification.</title>
        <authorList>
            <person name="Goeker M."/>
        </authorList>
    </citation>
    <scope>NUCLEOTIDE SEQUENCE [LARGE SCALE GENOMIC DNA]</scope>
    <source>
        <strain evidence="1 2">DSM 46770</strain>
    </source>
</reference>
<comment type="caution">
    <text evidence="1">The sequence shown here is derived from an EMBL/GenBank/DDBJ whole genome shotgun (WGS) entry which is preliminary data.</text>
</comment>
<dbReference type="EMBL" id="SNYN01000002">
    <property type="protein sequence ID" value="TDQ54320.1"/>
    <property type="molecule type" value="Genomic_DNA"/>
</dbReference>
<evidence type="ECO:0000313" key="2">
    <source>
        <dbReference type="Proteomes" id="UP000295281"/>
    </source>
</evidence>
<dbReference type="Proteomes" id="UP000295281">
    <property type="component" value="Unassembled WGS sequence"/>
</dbReference>
<evidence type="ECO:0000313" key="1">
    <source>
        <dbReference type="EMBL" id="TDQ54320.1"/>
    </source>
</evidence>
<organism evidence="1 2">
    <name type="scientific">Actinorugispora endophytica</name>
    <dbReference type="NCBI Taxonomy" id="1605990"/>
    <lineage>
        <taxon>Bacteria</taxon>
        <taxon>Bacillati</taxon>
        <taxon>Actinomycetota</taxon>
        <taxon>Actinomycetes</taxon>
        <taxon>Streptosporangiales</taxon>
        <taxon>Nocardiopsidaceae</taxon>
        <taxon>Actinorugispora</taxon>
    </lineage>
</organism>